<organism evidence="1">
    <name type="scientific">Solanum lycopersicum</name>
    <name type="common">Tomato</name>
    <name type="synonym">Lycopersicon esculentum</name>
    <dbReference type="NCBI Taxonomy" id="4081"/>
    <lineage>
        <taxon>Eukaryota</taxon>
        <taxon>Viridiplantae</taxon>
        <taxon>Streptophyta</taxon>
        <taxon>Embryophyta</taxon>
        <taxon>Tracheophyta</taxon>
        <taxon>Spermatophyta</taxon>
        <taxon>Magnoliopsida</taxon>
        <taxon>eudicotyledons</taxon>
        <taxon>Gunneridae</taxon>
        <taxon>Pentapetalae</taxon>
        <taxon>asterids</taxon>
        <taxon>lamiids</taxon>
        <taxon>Solanales</taxon>
        <taxon>Solanaceae</taxon>
        <taxon>Solanoideae</taxon>
        <taxon>Solaneae</taxon>
        <taxon>Solanum</taxon>
        <taxon>Solanum subgen. Lycopersicon</taxon>
    </lineage>
</organism>
<dbReference type="PaxDb" id="4081-Solyc02g088990.1.1"/>
<dbReference type="AlphaFoldDB" id="A0A3Q7F9F7"/>
<evidence type="ECO:0000313" key="2">
    <source>
        <dbReference type="Proteomes" id="UP000004994"/>
    </source>
</evidence>
<dbReference type="EnsemblPlants" id="Solyc02g088954.1.1">
    <property type="protein sequence ID" value="Solyc02g088954.1.1"/>
    <property type="gene ID" value="Solyc02g088954.1"/>
</dbReference>
<protein>
    <submittedName>
        <fullName evidence="1">Uncharacterized protein</fullName>
    </submittedName>
</protein>
<name>A0A3Q7F9F7_SOLLC</name>
<reference evidence="1" key="2">
    <citation type="submission" date="2019-01" db="UniProtKB">
        <authorList>
            <consortium name="EnsemblPlants"/>
        </authorList>
    </citation>
    <scope>IDENTIFICATION</scope>
    <source>
        <strain evidence="1">cv. Heinz 1706</strain>
    </source>
</reference>
<keyword evidence="2" id="KW-1185">Reference proteome</keyword>
<dbReference type="InParanoid" id="A0A3Q7F9F7"/>
<dbReference type="STRING" id="4081.A0A3Q7F9F7"/>
<sequence length="224" mass="25596">MTVHDVPLMPGDCSSLQRLSARSFHINIINLPPKVVVMVYSMMKVRPSVKMKLVNIWNNKLQAQGECTSTHDGESIEEFAPTKTQKVSYFSDKISEVAPKIILRYFSLFLCLCFHLCWNNDPDMDGVEKIQRNEDKYNTATNFGVQLCLEMRCYLQHACAGGAYHREERERGRWKSQGRLGHLTEMEGFSLLEKALWSGSVYFGQPEGMKPKAPNEIRLDAIKS</sequence>
<dbReference type="Proteomes" id="UP000004994">
    <property type="component" value="Chromosome 2"/>
</dbReference>
<accession>A0A3Q7F9F7</accession>
<proteinExistence type="predicted"/>
<dbReference type="Gramene" id="Solyc02g088954.1.1">
    <property type="protein sequence ID" value="Solyc02g088954.1.1"/>
    <property type="gene ID" value="Solyc02g088954.1"/>
</dbReference>
<evidence type="ECO:0000313" key="1">
    <source>
        <dbReference type="EnsemblPlants" id="Solyc02g088954.1.1"/>
    </source>
</evidence>
<reference evidence="1" key="1">
    <citation type="journal article" date="2012" name="Nature">
        <title>The tomato genome sequence provides insights into fleshy fruit evolution.</title>
        <authorList>
            <consortium name="Tomato Genome Consortium"/>
        </authorList>
    </citation>
    <scope>NUCLEOTIDE SEQUENCE [LARGE SCALE GENOMIC DNA]</scope>
    <source>
        <strain evidence="1">cv. Heinz 1706</strain>
    </source>
</reference>